<gene>
    <name evidence="1" type="ORF">STAS_06104</name>
</gene>
<dbReference type="Proteomes" id="UP000325081">
    <property type="component" value="Unassembled WGS sequence"/>
</dbReference>
<comment type="caution">
    <text evidence="1">The sequence shown here is derived from an EMBL/GenBank/DDBJ whole genome shotgun (WGS) entry which is preliminary data.</text>
</comment>
<dbReference type="EMBL" id="BKCP01004317">
    <property type="protein sequence ID" value="GER30180.1"/>
    <property type="molecule type" value="Genomic_DNA"/>
</dbReference>
<proteinExistence type="predicted"/>
<sequence>MVIIGKACANLSFVEFVVTLNTQLVLAQHFYMNLKGILKLEIFKSRNEWWGDYSPSTSFATQQQYSSSSITSLEEIVKSLTLSTLQFQQETRSSLKNLADRLDQLVSSVSESVSRVELSSEMVVDTSSCVAELTESPKIEREFIEESEQVVVFQSPSDLSPSDFMGVGEFEVPKNLDSSGLDKLKVSFKIAYMDRIAFL</sequence>
<organism evidence="1 2">
    <name type="scientific">Striga asiatica</name>
    <name type="common">Asiatic witchweed</name>
    <name type="synonym">Buchnera asiatica</name>
    <dbReference type="NCBI Taxonomy" id="4170"/>
    <lineage>
        <taxon>Eukaryota</taxon>
        <taxon>Viridiplantae</taxon>
        <taxon>Streptophyta</taxon>
        <taxon>Embryophyta</taxon>
        <taxon>Tracheophyta</taxon>
        <taxon>Spermatophyta</taxon>
        <taxon>Magnoliopsida</taxon>
        <taxon>eudicotyledons</taxon>
        <taxon>Gunneridae</taxon>
        <taxon>Pentapetalae</taxon>
        <taxon>asterids</taxon>
        <taxon>lamiids</taxon>
        <taxon>Lamiales</taxon>
        <taxon>Orobanchaceae</taxon>
        <taxon>Buchnereae</taxon>
        <taxon>Striga</taxon>
    </lineage>
</organism>
<evidence type="ECO:0000313" key="1">
    <source>
        <dbReference type="EMBL" id="GER30180.1"/>
    </source>
</evidence>
<keyword evidence="2" id="KW-1185">Reference proteome</keyword>
<accession>A0A5A7PBX9</accession>
<reference evidence="2" key="1">
    <citation type="journal article" date="2019" name="Curr. Biol.">
        <title>Genome Sequence of Striga asiatica Provides Insight into the Evolution of Plant Parasitism.</title>
        <authorList>
            <person name="Yoshida S."/>
            <person name="Kim S."/>
            <person name="Wafula E.K."/>
            <person name="Tanskanen J."/>
            <person name="Kim Y.M."/>
            <person name="Honaas L."/>
            <person name="Yang Z."/>
            <person name="Spallek T."/>
            <person name="Conn C.E."/>
            <person name="Ichihashi Y."/>
            <person name="Cheong K."/>
            <person name="Cui S."/>
            <person name="Der J.P."/>
            <person name="Gundlach H."/>
            <person name="Jiao Y."/>
            <person name="Hori C."/>
            <person name="Ishida J.K."/>
            <person name="Kasahara H."/>
            <person name="Kiba T."/>
            <person name="Kim M.S."/>
            <person name="Koo N."/>
            <person name="Laohavisit A."/>
            <person name="Lee Y.H."/>
            <person name="Lumba S."/>
            <person name="McCourt P."/>
            <person name="Mortimer J.C."/>
            <person name="Mutuku J.M."/>
            <person name="Nomura T."/>
            <person name="Sasaki-Sekimoto Y."/>
            <person name="Seto Y."/>
            <person name="Wang Y."/>
            <person name="Wakatake T."/>
            <person name="Sakakibara H."/>
            <person name="Demura T."/>
            <person name="Yamaguchi S."/>
            <person name="Yoneyama K."/>
            <person name="Manabe R.I."/>
            <person name="Nelson D.C."/>
            <person name="Schulman A.H."/>
            <person name="Timko M.P."/>
            <person name="dePamphilis C.W."/>
            <person name="Choi D."/>
            <person name="Shirasu K."/>
        </authorList>
    </citation>
    <scope>NUCLEOTIDE SEQUENCE [LARGE SCALE GENOMIC DNA]</scope>
    <source>
        <strain evidence="2">cv. UVA1</strain>
    </source>
</reference>
<protein>
    <submittedName>
        <fullName evidence="1">Methyl-accepting chemotaxis sensory transducer</fullName>
    </submittedName>
</protein>
<dbReference type="AlphaFoldDB" id="A0A5A7PBX9"/>
<name>A0A5A7PBX9_STRAF</name>
<evidence type="ECO:0000313" key="2">
    <source>
        <dbReference type="Proteomes" id="UP000325081"/>
    </source>
</evidence>